<evidence type="ECO:0000256" key="6">
    <source>
        <dbReference type="ARBA" id="ARBA00022835"/>
    </source>
</evidence>
<dbReference type="Gene3D" id="3.30.230.70">
    <property type="entry name" value="GHMP Kinase, N-terminal domain"/>
    <property type="match status" value="1"/>
</dbReference>
<keyword evidence="5" id="KW-0698">rRNA processing</keyword>
<dbReference type="PANTHER" id="PTHR11097:SF9">
    <property type="entry name" value="EXOSOME COMPLEX COMPONENT RRP43"/>
    <property type="match status" value="1"/>
</dbReference>
<comment type="subcellular location">
    <subcellularLocation>
        <location evidence="1">Cytoplasm</location>
    </subcellularLocation>
    <subcellularLocation>
        <location evidence="2">Nucleus</location>
        <location evidence="2">Nucleolus</location>
    </subcellularLocation>
</comment>
<evidence type="ECO:0000313" key="11">
    <source>
        <dbReference type="EMBL" id="CAH2354788.1"/>
    </source>
</evidence>
<evidence type="ECO:0000259" key="10">
    <source>
        <dbReference type="Pfam" id="PF01138"/>
    </source>
</evidence>
<dbReference type="InterPro" id="IPR027408">
    <property type="entry name" value="PNPase/RNase_PH_dom_sf"/>
</dbReference>
<sequence>MPENPVVKQMVFPPEVLARIAPDISLQRHLSVGLRPSLRGFNEFRPMEVSEGGLNDVGKNNLIGSSVVKSGDTRVICGITLGIVEENSVDKILSLTSSAEDDSLENYSSVYPVVDISRGRSGAPTDEEMILSQKLYETILHNKIIDNEALKVQVGTKVDNDIIYPDGSGENDDLLRPKKNWSYTLYAHVKVFSRSGPLFDICYSALIGALKNCKIPRAYIDDKSTDIRIPVRSRGNFGHLRESYNLLLDTNYNENLSIKEAGTPSSYGIIDVEKPVAEAGDEDDMDVDQAPAATTVLLADLEGEAEETCAVSKINIISSKDSLKPLKHISIIGGGSRITKALLKESIRIANLRSEL</sequence>
<keyword evidence="6" id="KW-0271">Exosome</keyword>
<dbReference type="SUPFAM" id="SSF54211">
    <property type="entry name" value="Ribosomal protein S5 domain 2-like"/>
    <property type="match status" value="1"/>
</dbReference>
<dbReference type="GO" id="GO:0034475">
    <property type="term" value="P:U4 snRNA 3'-end processing"/>
    <property type="evidence" value="ECO:0007669"/>
    <property type="project" value="TreeGrafter"/>
</dbReference>
<dbReference type="GO" id="GO:0071038">
    <property type="term" value="P:TRAMP-dependent tRNA surveillance pathway"/>
    <property type="evidence" value="ECO:0007669"/>
    <property type="project" value="TreeGrafter"/>
</dbReference>
<evidence type="ECO:0000256" key="4">
    <source>
        <dbReference type="ARBA" id="ARBA00022490"/>
    </source>
</evidence>
<gene>
    <name evidence="11" type="ORF">CLIB1423_19S00320</name>
</gene>
<dbReference type="OrthoDB" id="45882at2759"/>
<dbReference type="InterPro" id="IPR001247">
    <property type="entry name" value="ExoRNase_PH_dom1"/>
</dbReference>
<dbReference type="InterPro" id="IPR050590">
    <property type="entry name" value="Exosome_comp_Rrp42_subfam"/>
</dbReference>
<comment type="caution">
    <text evidence="11">The sequence shown here is derived from an EMBL/GenBank/DDBJ whole genome shotgun (WGS) entry which is preliminary data.</text>
</comment>
<evidence type="ECO:0000256" key="2">
    <source>
        <dbReference type="ARBA" id="ARBA00004604"/>
    </source>
</evidence>
<evidence type="ECO:0000256" key="7">
    <source>
        <dbReference type="ARBA" id="ARBA00022884"/>
    </source>
</evidence>
<dbReference type="GO" id="GO:0000177">
    <property type="term" value="C:cytoplasmic exosome (RNase complex)"/>
    <property type="evidence" value="ECO:0007669"/>
    <property type="project" value="TreeGrafter"/>
</dbReference>
<dbReference type="GO" id="GO:0000467">
    <property type="term" value="P:exonucleolytic trimming to generate mature 3'-end of 5.8S rRNA from tricistronic rRNA transcript (SSU-rRNA, 5.8S rRNA, LSU-rRNA)"/>
    <property type="evidence" value="ECO:0007669"/>
    <property type="project" value="UniProtKB-ARBA"/>
</dbReference>
<dbReference type="GO" id="GO:0005730">
    <property type="term" value="C:nucleolus"/>
    <property type="evidence" value="ECO:0007669"/>
    <property type="project" value="UniProtKB-SubCell"/>
</dbReference>
<dbReference type="CDD" id="cd11358">
    <property type="entry name" value="RNase_PH"/>
    <property type="match status" value="1"/>
</dbReference>
<keyword evidence="12" id="KW-1185">Reference proteome</keyword>
<dbReference type="GO" id="GO:0034473">
    <property type="term" value="P:U1 snRNA 3'-end processing"/>
    <property type="evidence" value="ECO:0007669"/>
    <property type="project" value="TreeGrafter"/>
</dbReference>
<evidence type="ECO:0000256" key="8">
    <source>
        <dbReference type="ARBA" id="ARBA00023242"/>
    </source>
</evidence>
<dbReference type="GO" id="GO:0016075">
    <property type="term" value="P:rRNA catabolic process"/>
    <property type="evidence" value="ECO:0007669"/>
    <property type="project" value="TreeGrafter"/>
</dbReference>
<dbReference type="GO" id="GO:0035925">
    <property type="term" value="F:mRNA 3'-UTR AU-rich region binding"/>
    <property type="evidence" value="ECO:0007669"/>
    <property type="project" value="TreeGrafter"/>
</dbReference>
<name>A0A9P0QTN9_9ASCO</name>
<dbReference type="EMBL" id="CAKXYY010000019">
    <property type="protein sequence ID" value="CAH2354788.1"/>
    <property type="molecule type" value="Genomic_DNA"/>
</dbReference>
<evidence type="ECO:0000256" key="3">
    <source>
        <dbReference type="ARBA" id="ARBA00006678"/>
    </source>
</evidence>
<evidence type="ECO:0000256" key="9">
    <source>
        <dbReference type="ARBA" id="ARBA00030617"/>
    </source>
</evidence>
<dbReference type="GO" id="GO:0071035">
    <property type="term" value="P:nuclear polyadenylation-dependent rRNA catabolic process"/>
    <property type="evidence" value="ECO:0007669"/>
    <property type="project" value="TreeGrafter"/>
</dbReference>
<evidence type="ECO:0000313" key="12">
    <source>
        <dbReference type="Proteomes" id="UP000837801"/>
    </source>
</evidence>
<accession>A0A9P0QTN9</accession>
<dbReference type="PANTHER" id="PTHR11097">
    <property type="entry name" value="EXOSOME COMPLEX EXONUCLEASE RIBOSOMAL RNA PROCESSING PROTEIN"/>
    <property type="match status" value="1"/>
</dbReference>
<dbReference type="GO" id="GO:0000176">
    <property type="term" value="C:nuclear exosome (RNase complex)"/>
    <property type="evidence" value="ECO:0007669"/>
    <property type="project" value="UniProtKB-ARBA"/>
</dbReference>
<keyword evidence="7" id="KW-0694">RNA-binding</keyword>
<evidence type="ECO:0000256" key="1">
    <source>
        <dbReference type="ARBA" id="ARBA00004496"/>
    </source>
</evidence>
<comment type="similarity">
    <text evidence="3">Belongs to the RNase PH family.</text>
</comment>
<dbReference type="AlphaFoldDB" id="A0A9P0QTN9"/>
<keyword evidence="8" id="KW-0539">Nucleus</keyword>
<dbReference type="Proteomes" id="UP000837801">
    <property type="component" value="Unassembled WGS sequence"/>
</dbReference>
<protein>
    <recommendedName>
        <fullName evidence="9">Ribosomal RNA-processing protein 43</fullName>
    </recommendedName>
</protein>
<keyword evidence="4" id="KW-0963">Cytoplasm</keyword>
<dbReference type="GO" id="GO:0034476">
    <property type="term" value="P:U5 snRNA 3'-end processing"/>
    <property type="evidence" value="ECO:0007669"/>
    <property type="project" value="TreeGrafter"/>
</dbReference>
<feature type="domain" description="Exoribonuclease phosphorolytic" evidence="10">
    <location>
        <begin position="43"/>
        <end position="216"/>
    </location>
</feature>
<dbReference type="GO" id="GO:0071028">
    <property type="term" value="P:nuclear mRNA surveillance"/>
    <property type="evidence" value="ECO:0007669"/>
    <property type="project" value="TreeGrafter"/>
</dbReference>
<dbReference type="Pfam" id="PF01138">
    <property type="entry name" value="RNase_PH"/>
    <property type="match status" value="1"/>
</dbReference>
<evidence type="ECO:0000256" key="5">
    <source>
        <dbReference type="ARBA" id="ARBA00022552"/>
    </source>
</evidence>
<organism evidence="11 12">
    <name type="scientific">[Candida] railenensis</name>
    <dbReference type="NCBI Taxonomy" id="45579"/>
    <lineage>
        <taxon>Eukaryota</taxon>
        <taxon>Fungi</taxon>
        <taxon>Dikarya</taxon>
        <taxon>Ascomycota</taxon>
        <taxon>Saccharomycotina</taxon>
        <taxon>Pichiomycetes</taxon>
        <taxon>Debaryomycetaceae</taxon>
        <taxon>Kurtzmaniella</taxon>
    </lineage>
</organism>
<dbReference type="InterPro" id="IPR020568">
    <property type="entry name" value="Ribosomal_Su5_D2-typ_SF"/>
</dbReference>
<reference evidence="11" key="1">
    <citation type="submission" date="2022-03" db="EMBL/GenBank/DDBJ databases">
        <authorList>
            <person name="Legras J.-L."/>
            <person name="Devillers H."/>
            <person name="Grondin C."/>
        </authorList>
    </citation>
    <scope>NUCLEOTIDE SEQUENCE</scope>
    <source>
        <strain evidence="11">CLIB 1423</strain>
    </source>
</reference>
<proteinExistence type="inferred from homology"/>